<accession>A0ABV9F1N5</accession>
<dbReference type="Pfam" id="PF12680">
    <property type="entry name" value="SnoaL_2"/>
    <property type="match status" value="1"/>
</dbReference>
<gene>
    <name evidence="2" type="ORF">ACFO3E_16255</name>
</gene>
<organism evidence="2 3">
    <name type="scientific">Sphingobium tyrosinilyticum</name>
    <dbReference type="NCBI Taxonomy" id="2715436"/>
    <lineage>
        <taxon>Bacteria</taxon>
        <taxon>Pseudomonadati</taxon>
        <taxon>Pseudomonadota</taxon>
        <taxon>Alphaproteobacteria</taxon>
        <taxon>Sphingomonadales</taxon>
        <taxon>Sphingomonadaceae</taxon>
        <taxon>Sphingobium</taxon>
    </lineage>
</organism>
<sequence>MTVRTPRELIELYWEEVWNKGNVELIREICTDPMVRHYPGKIVVIHHDDQVERVRKMVEEMQPHFSHEVLVADDHAASSVWNMTSPIEKYAKLSSIETFRIKDGRLWHTWNATNAWDHWGVEE</sequence>
<reference evidence="3" key="1">
    <citation type="journal article" date="2019" name="Int. J. Syst. Evol. Microbiol.">
        <title>The Global Catalogue of Microorganisms (GCM) 10K type strain sequencing project: providing services to taxonomists for standard genome sequencing and annotation.</title>
        <authorList>
            <consortium name="The Broad Institute Genomics Platform"/>
            <consortium name="The Broad Institute Genome Sequencing Center for Infectious Disease"/>
            <person name="Wu L."/>
            <person name="Ma J."/>
        </authorList>
    </citation>
    <scope>NUCLEOTIDE SEQUENCE [LARGE SCALE GENOMIC DNA]</scope>
    <source>
        <strain evidence="3">NBRC 103632</strain>
    </source>
</reference>
<dbReference type="Proteomes" id="UP001595957">
    <property type="component" value="Unassembled WGS sequence"/>
</dbReference>
<protein>
    <submittedName>
        <fullName evidence="2">Nuclear transport factor 2 family protein</fullName>
    </submittedName>
</protein>
<evidence type="ECO:0000313" key="3">
    <source>
        <dbReference type="Proteomes" id="UP001595957"/>
    </source>
</evidence>
<feature type="domain" description="SnoaL-like" evidence="1">
    <location>
        <begin position="14"/>
        <end position="107"/>
    </location>
</feature>
<dbReference type="RefSeq" id="WP_380806235.1">
    <property type="nucleotide sequence ID" value="NZ_JBHSFZ010000058.1"/>
</dbReference>
<evidence type="ECO:0000259" key="1">
    <source>
        <dbReference type="Pfam" id="PF12680"/>
    </source>
</evidence>
<evidence type="ECO:0000313" key="2">
    <source>
        <dbReference type="EMBL" id="MFC4595713.1"/>
    </source>
</evidence>
<dbReference type="SUPFAM" id="SSF54427">
    <property type="entry name" value="NTF2-like"/>
    <property type="match status" value="1"/>
</dbReference>
<dbReference type="Gene3D" id="3.10.450.50">
    <property type="match status" value="1"/>
</dbReference>
<keyword evidence="3" id="KW-1185">Reference proteome</keyword>
<dbReference type="InterPro" id="IPR037401">
    <property type="entry name" value="SnoaL-like"/>
</dbReference>
<proteinExistence type="predicted"/>
<dbReference type="InterPro" id="IPR032710">
    <property type="entry name" value="NTF2-like_dom_sf"/>
</dbReference>
<name>A0ABV9F1N5_9SPHN</name>
<comment type="caution">
    <text evidence="2">The sequence shown here is derived from an EMBL/GenBank/DDBJ whole genome shotgun (WGS) entry which is preliminary data.</text>
</comment>
<dbReference type="EMBL" id="JBHSFZ010000058">
    <property type="protein sequence ID" value="MFC4595713.1"/>
    <property type="molecule type" value="Genomic_DNA"/>
</dbReference>